<feature type="compositionally biased region" description="Polar residues" evidence="1">
    <location>
        <begin position="183"/>
        <end position="206"/>
    </location>
</feature>
<feature type="compositionally biased region" description="Low complexity" evidence="1">
    <location>
        <begin position="124"/>
        <end position="134"/>
    </location>
</feature>
<reference evidence="2" key="1">
    <citation type="submission" date="2023-07" db="EMBL/GenBank/DDBJ databases">
        <authorList>
            <person name="Pelsma A.J. K."/>
        </authorList>
    </citation>
    <scope>NUCLEOTIDE SEQUENCE</scope>
</reference>
<sequence>MMKLVRSGRFALLALAGLAVAANGPAKAGDDKSTLSAVGELFGYSSDPTAASIDYRERPKLVLPPRVGELPPPREDARPEGWPSDTSTNRKRGSERYARVPNAAPVQEERKPGIMDRLTGGGSAAEASAPAAAEPSRRMLTEPPAGYRRPTMDLAKVPDTEPKKSSWWNPMSFLGGAERADAQNVTQSPQTAGGKAQQQSSESSSWFRMPSFFQKNLEHD</sequence>
<feature type="region of interest" description="Disordered" evidence="1">
    <location>
        <begin position="47"/>
        <end position="220"/>
    </location>
</feature>
<protein>
    <submittedName>
        <fullName evidence="2">Uncharacterized protein</fullName>
    </submittedName>
</protein>
<accession>A0AA48M2R7</accession>
<evidence type="ECO:0000313" key="2">
    <source>
        <dbReference type="EMBL" id="CAJ0881694.1"/>
    </source>
</evidence>
<organism evidence="2">
    <name type="scientific">freshwater sediment metagenome</name>
    <dbReference type="NCBI Taxonomy" id="556182"/>
    <lineage>
        <taxon>unclassified sequences</taxon>
        <taxon>metagenomes</taxon>
        <taxon>ecological metagenomes</taxon>
    </lineage>
</organism>
<dbReference type="EMBL" id="OY288114">
    <property type="protein sequence ID" value="CAJ0881694.1"/>
    <property type="molecule type" value="Genomic_DNA"/>
</dbReference>
<name>A0AA48M2R7_9ZZZZ</name>
<gene>
    <name evidence="2" type="ORF">AMST5_03269</name>
</gene>
<dbReference type="AlphaFoldDB" id="A0AA48M2R7"/>
<proteinExistence type="predicted"/>
<evidence type="ECO:0000256" key="1">
    <source>
        <dbReference type="SAM" id="MobiDB-lite"/>
    </source>
</evidence>